<dbReference type="EC" id="2.7.7.2" evidence="15"/>
<dbReference type="UniPathway" id="UPA00276">
    <property type="reaction ID" value="UER00406"/>
</dbReference>
<name>A0A841Q3B3_9BACI</name>
<dbReference type="InterPro" id="IPR023468">
    <property type="entry name" value="Riboflavin_kinase"/>
</dbReference>
<evidence type="ECO:0000256" key="4">
    <source>
        <dbReference type="ARBA" id="ARBA00022630"/>
    </source>
</evidence>
<dbReference type="AlphaFoldDB" id="A0A841Q3B3"/>
<sequence length="316" mass="36182">MLEVVYLEYPHDVSKVEIKETALALGYFDGVHKGHQQVISTAKKVAKEFGYQSGVMTFHPHPSVVLNRSNQHVQYITPLEDKIDQIAKLDIDVVYVVKFNEELAKLEPEEFVNVFLIGLNVKHVVAGFDFSYGRMGKGNMDSMKDHAKGEFTQTTIQKVTDQDQKISSTLIRKKLQKAEMQDVQHLLGRPFQLKGKVIKGDQRGRTIGFPTANIAFGDEYLLPKVGVYAVGVEVKNQYYYGMANIGYKPTFNKDEEKPTLEVYIFDFSGNIYDEELKLELFSYIRGEKKFSGLEELKSQLRKDEEQIRHFFSTSSR</sequence>
<keyword evidence="11 15" id="KW-0067">ATP-binding</keyword>
<evidence type="ECO:0000256" key="6">
    <source>
        <dbReference type="ARBA" id="ARBA00022679"/>
    </source>
</evidence>
<evidence type="ECO:0000256" key="8">
    <source>
        <dbReference type="ARBA" id="ARBA00022741"/>
    </source>
</evidence>
<dbReference type="UniPathway" id="UPA00277">
    <property type="reaction ID" value="UER00407"/>
</dbReference>
<dbReference type="GO" id="GO:0008531">
    <property type="term" value="F:riboflavin kinase activity"/>
    <property type="evidence" value="ECO:0007669"/>
    <property type="project" value="UniProtKB-UniRule"/>
</dbReference>
<dbReference type="NCBIfam" id="TIGR00125">
    <property type="entry name" value="cyt_tran_rel"/>
    <property type="match status" value="1"/>
</dbReference>
<evidence type="ECO:0000256" key="9">
    <source>
        <dbReference type="ARBA" id="ARBA00022777"/>
    </source>
</evidence>
<dbReference type="GO" id="GO:0009398">
    <property type="term" value="P:FMN biosynthetic process"/>
    <property type="evidence" value="ECO:0007669"/>
    <property type="project" value="UniProtKB-UniRule"/>
</dbReference>
<evidence type="ECO:0000256" key="13">
    <source>
        <dbReference type="ARBA" id="ARBA00047880"/>
    </source>
</evidence>
<dbReference type="EC" id="2.7.1.26" evidence="15"/>
<protein>
    <recommendedName>
        <fullName evidence="15">Riboflavin biosynthesis protein</fullName>
    </recommendedName>
    <domain>
        <recommendedName>
            <fullName evidence="15">Riboflavin kinase</fullName>
            <ecNumber evidence="15">2.7.1.26</ecNumber>
        </recommendedName>
        <alternativeName>
            <fullName evidence="15">Flavokinase</fullName>
        </alternativeName>
    </domain>
    <domain>
        <recommendedName>
            <fullName evidence="15">FMN adenylyltransferase</fullName>
            <ecNumber evidence="15">2.7.7.2</ecNumber>
        </recommendedName>
        <alternativeName>
            <fullName evidence="15">FAD pyrophosphorylase</fullName>
        </alternativeName>
        <alternativeName>
            <fullName evidence="15">FAD synthase</fullName>
        </alternativeName>
    </domain>
</protein>
<evidence type="ECO:0000256" key="5">
    <source>
        <dbReference type="ARBA" id="ARBA00022643"/>
    </source>
</evidence>
<evidence type="ECO:0000259" key="16">
    <source>
        <dbReference type="SMART" id="SM00904"/>
    </source>
</evidence>
<evidence type="ECO:0000256" key="14">
    <source>
        <dbReference type="ARBA" id="ARBA00049494"/>
    </source>
</evidence>
<comment type="similarity">
    <text evidence="15">Belongs to the ribF family.</text>
</comment>
<keyword evidence="9 15" id="KW-0418">Kinase</keyword>
<keyword evidence="7 15" id="KW-0548">Nucleotidyltransferase</keyword>
<dbReference type="GO" id="GO:0009231">
    <property type="term" value="P:riboflavin biosynthetic process"/>
    <property type="evidence" value="ECO:0007669"/>
    <property type="project" value="InterPro"/>
</dbReference>
<evidence type="ECO:0000256" key="12">
    <source>
        <dbReference type="ARBA" id="ARBA00023268"/>
    </source>
</evidence>
<dbReference type="SUPFAM" id="SSF52374">
    <property type="entry name" value="Nucleotidylyl transferase"/>
    <property type="match status" value="1"/>
</dbReference>
<dbReference type="InterPro" id="IPR002606">
    <property type="entry name" value="Riboflavin_kinase_bac"/>
</dbReference>
<evidence type="ECO:0000256" key="11">
    <source>
        <dbReference type="ARBA" id="ARBA00022840"/>
    </source>
</evidence>
<comment type="catalytic activity">
    <reaction evidence="13 15">
        <text>riboflavin + ATP = FMN + ADP + H(+)</text>
        <dbReference type="Rhea" id="RHEA:14357"/>
        <dbReference type="ChEBI" id="CHEBI:15378"/>
        <dbReference type="ChEBI" id="CHEBI:30616"/>
        <dbReference type="ChEBI" id="CHEBI:57986"/>
        <dbReference type="ChEBI" id="CHEBI:58210"/>
        <dbReference type="ChEBI" id="CHEBI:456216"/>
        <dbReference type="EC" id="2.7.1.26"/>
    </reaction>
</comment>
<keyword evidence="18" id="KW-1185">Reference proteome</keyword>
<reference evidence="17 18" key="1">
    <citation type="submission" date="2020-08" db="EMBL/GenBank/DDBJ databases">
        <title>Genomic Encyclopedia of Type Strains, Phase IV (KMG-IV): sequencing the most valuable type-strain genomes for metagenomic binning, comparative biology and taxonomic classification.</title>
        <authorList>
            <person name="Goeker M."/>
        </authorList>
    </citation>
    <scope>NUCLEOTIDE SEQUENCE [LARGE SCALE GENOMIC DNA]</scope>
    <source>
        <strain evidence="17 18">DSM 19612</strain>
    </source>
</reference>
<comment type="function">
    <text evidence="1">Catalyzes the phosphorylation of riboflavin to FMN followed by the adenylation of FMN to FAD.</text>
</comment>
<comment type="caution">
    <text evidence="17">The sequence shown here is derived from an EMBL/GenBank/DDBJ whole genome shotgun (WGS) entry which is preliminary data.</text>
</comment>
<evidence type="ECO:0000313" key="17">
    <source>
        <dbReference type="EMBL" id="MBB6452877.1"/>
    </source>
</evidence>
<dbReference type="SUPFAM" id="SSF82114">
    <property type="entry name" value="Riboflavin kinase-like"/>
    <property type="match status" value="1"/>
</dbReference>
<dbReference type="Gene3D" id="2.40.30.30">
    <property type="entry name" value="Riboflavin kinase-like"/>
    <property type="match status" value="1"/>
</dbReference>
<dbReference type="PANTHER" id="PTHR22749:SF6">
    <property type="entry name" value="RIBOFLAVIN KINASE"/>
    <property type="match status" value="1"/>
</dbReference>
<dbReference type="FunFam" id="2.40.30.30:FF:000003">
    <property type="entry name" value="Riboflavin biosynthesis protein"/>
    <property type="match status" value="1"/>
</dbReference>
<dbReference type="Proteomes" id="UP000581688">
    <property type="component" value="Unassembled WGS sequence"/>
</dbReference>
<comment type="pathway">
    <text evidence="2 15">Cofactor biosynthesis; FAD biosynthesis; FAD from FMN: step 1/1.</text>
</comment>
<dbReference type="InterPro" id="IPR015865">
    <property type="entry name" value="Riboflavin_kinase_bac/euk"/>
</dbReference>
<dbReference type="InterPro" id="IPR004821">
    <property type="entry name" value="Cyt_trans-like"/>
</dbReference>
<evidence type="ECO:0000256" key="10">
    <source>
        <dbReference type="ARBA" id="ARBA00022827"/>
    </source>
</evidence>
<comment type="pathway">
    <text evidence="3 15">Cofactor biosynthesis; FMN biosynthesis; FMN from riboflavin (ATP route): step 1/1.</text>
</comment>
<keyword evidence="10 15" id="KW-0274">FAD</keyword>
<dbReference type="NCBIfam" id="TIGR00083">
    <property type="entry name" value="ribF"/>
    <property type="match status" value="1"/>
</dbReference>
<keyword evidence="12" id="KW-0511">Multifunctional enzyme</keyword>
<accession>A0A841Q3B3</accession>
<keyword evidence="4 15" id="KW-0285">Flavoprotein</keyword>
<dbReference type="GO" id="GO:0006747">
    <property type="term" value="P:FAD biosynthetic process"/>
    <property type="evidence" value="ECO:0007669"/>
    <property type="project" value="UniProtKB-UniRule"/>
</dbReference>
<dbReference type="PIRSF" id="PIRSF004491">
    <property type="entry name" value="FAD_Synth"/>
    <property type="match status" value="1"/>
</dbReference>
<gene>
    <name evidence="17" type="ORF">HNQ94_001323</name>
</gene>
<dbReference type="NCBIfam" id="NF004162">
    <property type="entry name" value="PRK05627.1-5"/>
    <property type="match status" value="1"/>
</dbReference>
<evidence type="ECO:0000313" key="18">
    <source>
        <dbReference type="Proteomes" id="UP000581688"/>
    </source>
</evidence>
<dbReference type="GO" id="GO:0005524">
    <property type="term" value="F:ATP binding"/>
    <property type="evidence" value="ECO:0007669"/>
    <property type="project" value="UniProtKB-UniRule"/>
</dbReference>
<dbReference type="NCBIfam" id="NF004160">
    <property type="entry name" value="PRK05627.1-3"/>
    <property type="match status" value="1"/>
</dbReference>
<dbReference type="SMART" id="SM00904">
    <property type="entry name" value="Flavokinase"/>
    <property type="match status" value="1"/>
</dbReference>
<dbReference type="CDD" id="cd02064">
    <property type="entry name" value="FAD_synthetase_N"/>
    <property type="match status" value="1"/>
</dbReference>
<dbReference type="InterPro" id="IPR014729">
    <property type="entry name" value="Rossmann-like_a/b/a_fold"/>
</dbReference>
<comment type="catalytic activity">
    <reaction evidence="14 15">
        <text>FMN + ATP + H(+) = FAD + diphosphate</text>
        <dbReference type="Rhea" id="RHEA:17237"/>
        <dbReference type="ChEBI" id="CHEBI:15378"/>
        <dbReference type="ChEBI" id="CHEBI:30616"/>
        <dbReference type="ChEBI" id="CHEBI:33019"/>
        <dbReference type="ChEBI" id="CHEBI:57692"/>
        <dbReference type="ChEBI" id="CHEBI:58210"/>
        <dbReference type="EC" id="2.7.7.2"/>
    </reaction>
</comment>
<evidence type="ECO:0000256" key="1">
    <source>
        <dbReference type="ARBA" id="ARBA00002121"/>
    </source>
</evidence>
<dbReference type="InterPro" id="IPR023465">
    <property type="entry name" value="Riboflavin_kinase_dom_sf"/>
</dbReference>
<feature type="domain" description="Riboflavin kinase" evidence="16">
    <location>
        <begin position="186"/>
        <end position="312"/>
    </location>
</feature>
<dbReference type="PANTHER" id="PTHR22749">
    <property type="entry name" value="RIBOFLAVIN KINASE/FMN ADENYLYLTRANSFERASE"/>
    <property type="match status" value="1"/>
</dbReference>
<proteinExistence type="inferred from homology"/>
<keyword evidence="8 15" id="KW-0547">Nucleotide-binding</keyword>
<evidence type="ECO:0000256" key="15">
    <source>
        <dbReference type="PIRNR" id="PIRNR004491"/>
    </source>
</evidence>
<dbReference type="Pfam" id="PF06574">
    <property type="entry name" value="FAD_syn"/>
    <property type="match status" value="1"/>
</dbReference>
<dbReference type="GO" id="GO:0003919">
    <property type="term" value="F:FMN adenylyltransferase activity"/>
    <property type="evidence" value="ECO:0007669"/>
    <property type="project" value="UniProtKB-UniRule"/>
</dbReference>
<dbReference type="InterPro" id="IPR015864">
    <property type="entry name" value="FAD_synthase"/>
</dbReference>
<dbReference type="Pfam" id="PF01687">
    <property type="entry name" value="Flavokinase"/>
    <property type="match status" value="1"/>
</dbReference>
<evidence type="ECO:0000256" key="7">
    <source>
        <dbReference type="ARBA" id="ARBA00022695"/>
    </source>
</evidence>
<keyword evidence="5 15" id="KW-0288">FMN</keyword>
<dbReference type="Gene3D" id="3.40.50.620">
    <property type="entry name" value="HUPs"/>
    <property type="match status" value="1"/>
</dbReference>
<evidence type="ECO:0000256" key="2">
    <source>
        <dbReference type="ARBA" id="ARBA00004726"/>
    </source>
</evidence>
<organism evidence="17 18">
    <name type="scientific">Salirhabdus euzebyi</name>
    <dbReference type="NCBI Taxonomy" id="394506"/>
    <lineage>
        <taxon>Bacteria</taxon>
        <taxon>Bacillati</taxon>
        <taxon>Bacillota</taxon>
        <taxon>Bacilli</taxon>
        <taxon>Bacillales</taxon>
        <taxon>Bacillaceae</taxon>
        <taxon>Salirhabdus</taxon>
    </lineage>
</organism>
<dbReference type="FunFam" id="3.40.50.620:FF:000021">
    <property type="entry name" value="Riboflavin biosynthesis protein"/>
    <property type="match status" value="1"/>
</dbReference>
<evidence type="ECO:0000256" key="3">
    <source>
        <dbReference type="ARBA" id="ARBA00005201"/>
    </source>
</evidence>
<keyword evidence="6 15" id="KW-0808">Transferase</keyword>
<dbReference type="EMBL" id="JACHGH010000003">
    <property type="protein sequence ID" value="MBB6452877.1"/>
    <property type="molecule type" value="Genomic_DNA"/>
</dbReference>